<evidence type="ECO:0000313" key="3">
    <source>
        <dbReference type="Proteomes" id="UP000001409"/>
    </source>
</evidence>
<organism evidence="2 3">
    <name type="scientific">Corynebacterium efficiens (strain DSM 44549 / YS-314 / AJ 12310 / JCM 11189 / NBRC 100395)</name>
    <dbReference type="NCBI Taxonomy" id="196164"/>
    <lineage>
        <taxon>Bacteria</taxon>
        <taxon>Bacillati</taxon>
        <taxon>Actinomycetota</taxon>
        <taxon>Actinomycetes</taxon>
        <taxon>Mycobacteriales</taxon>
        <taxon>Corynebacteriaceae</taxon>
        <taxon>Corynebacterium</taxon>
    </lineage>
</organism>
<dbReference type="EMBL" id="BA000035">
    <property type="protein sequence ID" value="BAC17535.1"/>
    <property type="molecule type" value="Genomic_DNA"/>
</dbReference>
<keyword evidence="1" id="KW-0808">Transferase</keyword>
<dbReference type="InterPro" id="IPR003673">
    <property type="entry name" value="CoA-Trfase_fam_III"/>
</dbReference>
<dbReference type="PANTHER" id="PTHR48207:SF3">
    <property type="entry name" value="SUCCINATE--HYDROXYMETHYLGLUTARATE COA-TRANSFERASE"/>
    <property type="match status" value="1"/>
</dbReference>
<dbReference type="KEGG" id="cef:CE0725"/>
<dbReference type="SUPFAM" id="SSF89796">
    <property type="entry name" value="CoA-transferase family III (CaiB/BaiF)"/>
    <property type="match status" value="1"/>
</dbReference>
<dbReference type="STRING" id="196164.gene:10741127"/>
<evidence type="ECO:0000313" key="2">
    <source>
        <dbReference type="EMBL" id="BAC17535.1"/>
    </source>
</evidence>
<keyword evidence="3" id="KW-1185">Reference proteome</keyword>
<dbReference type="Gene3D" id="3.30.1540.10">
    <property type="entry name" value="formyl-coa transferase, domain 3"/>
    <property type="match status" value="1"/>
</dbReference>
<protein>
    <submittedName>
        <fullName evidence="2">Uncharacterized protein</fullName>
    </submittedName>
</protein>
<reference evidence="2 3" key="1">
    <citation type="journal article" date="2003" name="Genome Res.">
        <title>Comparative complete genome sequence analysis of the amino acid replacements responsible for the thermostability of Corynebacterium efficiens.</title>
        <authorList>
            <person name="Nishio Y."/>
            <person name="Nakamura Y."/>
            <person name="Kawarabayasi Y."/>
            <person name="Usuda Y."/>
            <person name="Kimura E."/>
            <person name="Sugimoto S."/>
            <person name="Matsui K."/>
            <person name="Yamagishi A."/>
            <person name="Kikuchi H."/>
            <person name="Ikeo K."/>
            <person name="Gojobori T."/>
        </authorList>
    </citation>
    <scope>NUCLEOTIDE SEQUENCE [LARGE SCALE GENOMIC DNA]</scope>
    <source>
        <strain evidence="3">DSM 44549 / YS-314 / AJ 12310 / JCM 11189 / NBRC 100395</strain>
    </source>
</reference>
<sequence>MSHVAKSQMEEVDHMTIQDRPVRTGHGPLEGIVVADFSRVLAGPYGTMLLADLGATVIKVEAPNGDDTRAWVPPARDGVGTYYLSVNRNKDSVVLDLKDPVDLETAYDIIDRADVFVENFKPGGLAQYGLDPESVARRWPHLVHASITGFGLEGGAHMPGYDLLVQAMSGLMHVTGSQHGPPQRTGVAIFDVVTGMHAVIGILAALRERTVSGLGQHIVLDLLSSAQSSLVNQSTGYAACGNEPMRMGNEHPSLYPYGPFMAADREVVICVGNDSQFTRLVTLLGLPELADDPRYSTMRGRNLNRTTLEPLITQALASRTADEWFEAFQSINVPSAPILTVGEGVRFAQKLGLETVVEVGDGEAAVPLIKNPISFSRSEVSYHKAPPALDQDGEAVRTWLANTAPTTAAAVRLSRVEV</sequence>
<dbReference type="Pfam" id="PF02515">
    <property type="entry name" value="CoA_transf_3"/>
    <property type="match status" value="1"/>
</dbReference>
<evidence type="ECO:0000256" key="1">
    <source>
        <dbReference type="ARBA" id="ARBA00022679"/>
    </source>
</evidence>
<dbReference type="InterPro" id="IPR050483">
    <property type="entry name" value="CoA-transferase_III_domain"/>
</dbReference>
<dbReference type="InterPro" id="IPR044855">
    <property type="entry name" value="CoA-Trfase_III_dom3_sf"/>
</dbReference>
<proteinExistence type="predicted"/>
<dbReference type="AlphaFoldDB" id="Q8FRN5"/>
<dbReference type="HOGENOM" id="CLU_033975_0_0_11"/>
<dbReference type="GO" id="GO:0008410">
    <property type="term" value="F:CoA-transferase activity"/>
    <property type="evidence" value="ECO:0007669"/>
    <property type="project" value="TreeGrafter"/>
</dbReference>
<accession>Q8FRN5</accession>
<name>Q8FRN5_COREF</name>
<dbReference type="Gene3D" id="3.40.50.10540">
    <property type="entry name" value="Crotonobetainyl-coa:carnitine coa-transferase, domain 1"/>
    <property type="match status" value="1"/>
</dbReference>
<dbReference type="InterPro" id="IPR023606">
    <property type="entry name" value="CoA-Trfase_III_dom_1_sf"/>
</dbReference>
<dbReference type="Proteomes" id="UP000001409">
    <property type="component" value="Chromosome"/>
</dbReference>
<dbReference type="PANTHER" id="PTHR48207">
    <property type="entry name" value="SUCCINATE--HYDROXYMETHYLGLUTARATE COA-TRANSFERASE"/>
    <property type="match status" value="1"/>
</dbReference>
<dbReference type="eggNOG" id="COG1804">
    <property type="taxonomic scope" value="Bacteria"/>
</dbReference>